<protein>
    <submittedName>
        <fullName evidence="2">Uncharacterized protein</fullName>
    </submittedName>
</protein>
<dbReference type="EMBL" id="JAMKFB020000002">
    <property type="protein sequence ID" value="KAL0201554.1"/>
    <property type="molecule type" value="Genomic_DNA"/>
</dbReference>
<sequence>MSQHWHPRQSGLPHQRSTHFLDTRQWTPNSTAVSPTAPPAASAHCRVVNTITSVLQDMARPVQPLLKPCSLLIQ</sequence>
<feature type="compositionally biased region" description="Low complexity" evidence="1">
    <location>
        <begin position="27"/>
        <end position="42"/>
    </location>
</feature>
<proteinExistence type="predicted"/>
<gene>
    <name evidence="2" type="ORF">M9458_004741</name>
</gene>
<dbReference type="Proteomes" id="UP001529510">
    <property type="component" value="Unassembled WGS sequence"/>
</dbReference>
<evidence type="ECO:0000313" key="2">
    <source>
        <dbReference type="EMBL" id="KAL0201554.1"/>
    </source>
</evidence>
<evidence type="ECO:0000313" key="3">
    <source>
        <dbReference type="Proteomes" id="UP001529510"/>
    </source>
</evidence>
<comment type="caution">
    <text evidence="2">The sequence shown here is derived from an EMBL/GenBank/DDBJ whole genome shotgun (WGS) entry which is preliminary data.</text>
</comment>
<dbReference type="AlphaFoldDB" id="A0ABD0RSP4"/>
<reference evidence="2 3" key="1">
    <citation type="submission" date="2024-05" db="EMBL/GenBank/DDBJ databases">
        <title>Genome sequencing and assembly of Indian major carp, Cirrhinus mrigala (Hamilton, 1822).</title>
        <authorList>
            <person name="Mohindra V."/>
            <person name="Chowdhury L.M."/>
            <person name="Lal K."/>
            <person name="Jena J.K."/>
        </authorList>
    </citation>
    <scope>NUCLEOTIDE SEQUENCE [LARGE SCALE GENOMIC DNA]</scope>
    <source>
        <strain evidence="2">CM1030</strain>
        <tissue evidence="2">Blood</tissue>
    </source>
</reference>
<organism evidence="2 3">
    <name type="scientific">Cirrhinus mrigala</name>
    <name type="common">Mrigala</name>
    <dbReference type="NCBI Taxonomy" id="683832"/>
    <lineage>
        <taxon>Eukaryota</taxon>
        <taxon>Metazoa</taxon>
        <taxon>Chordata</taxon>
        <taxon>Craniata</taxon>
        <taxon>Vertebrata</taxon>
        <taxon>Euteleostomi</taxon>
        <taxon>Actinopterygii</taxon>
        <taxon>Neopterygii</taxon>
        <taxon>Teleostei</taxon>
        <taxon>Ostariophysi</taxon>
        <taxon>Cypriniformes</taxon>
        <taxon>Cyprinidae</taxon>
        <taxon>Labeoninae</taxon>
        <taxon>Labeonini</taxon>
        <taxon>Cirrhinus</taxon>
    </lineage>
</organism>
<feature type="region of interest" description="Disordered" evidence="1">
    <location>
        <begin position="1"/>
        <end position="42"/>
    </location>
</feature>
<keyword evidence="3" id="KW-1185">Reference proteome</keyword>
<feature type="non-terminal residue" evidence="2">
    <location>
        <position position="74"/>
    </location>
</feature>
<evidence type="ECO:0000256" key="1">
    <source>
        <dbReference type="SAM" id="MobiDB-lite"/>
    </source>
</evidence>
<accession>A0ABD0RSP4</accession>
<name>A0ABD0RSP4_CIRMR</name>